<dbReference type="Gene3D" id="6.10.340.10">
    <property type="match status" value="1"/>
</dbReference>
<keyword evidence="5" id="KW-0808">Transferase</keyword>
<keyword evidence="14" id="KW-1185">Reference proteome</keyword>
<evidence type="ECO:0000256" key="2">
    <source>
        <dbReference type="ARBA" id="ARBA00004236"/>
    </source>
</evidence>
<dbReference type="Pfam" id="PF00512">
    <property type="entry name" value="HisKA"/>
    <property type="match status" value="1"/>
</dbReference>
<dbReference type="Proteomes" id="UP000199515">
    <property type="component" value="Unassembled WGS sequence"/>
</dbReference>
<dbReference type="PRINTS" id="PR00344">
    <property type="entry name" value="BCTRLSENSOR"/>
</dbReference>
<dbReference type="InterPro" id="IPR003594">
    <property type="entry name" value="HATPase_dom"/>
</dbReference>
<evidence type="ECO:0000259" key="11">
    <source>
        <dbReference type="PROSITE" id="PS50109"/>
    </source>
</evidence>
<dbReference type="InterPro" id="IPR004358">
    <property type="entry name" value="Sig_transdc_His_kin-like_C"/>
</dbReference>
<organism evidence="13 14">
    <name type="scientific">Amycolatopsis xylanica</name>
    <dbReference type="NCBI Taxonomy" id="589385"/>
    <lineage>
        <taxon>Bacteria</taxon>
        <taxon>Bacillati</taxon>
        <taxon>Actinomycetota</taxon>
        <taxon>Actinomycetes</taxon>
        <taxon>Pseudonocardiales</taxon>
        <taxon>Pseudonocardiaceae</taxon>
        <taxon>Amycolatopsis</taxon>
    </lineage>
</organism>
<evidence type="ECO:0000256" key="1">
    <source>
        <dbReference type="ARBA" id="ARBA00000085"/>
    </source>
</evidence>
<dbReference type="SMART" id="SM00387">
    <property type="entry name" value="HATPase_c"/>
    <property type="match status" value="1"/>
</dbReference>
<keyword evidence="4" id="KW-0597">Phosphoprotein</keyword>
<evidence type="ECO:0000259" key="12">
    <source>
        <dbReference type="PROSITE" id="PS50885"/>
    </source>
</evidence>
<feature type="domain" description="Histidine kinase" evidence="11">
    <location>
        <begin position="359"/>
        <end position="572"/>
    </location>
</feature>
<dbReference type="STRING" id="589385.SAMN05421504_103335"/>
<dbReference type="Pfam" id="PF00672">
    <property type="entry name" value="HAMP"/>
    <property type="match status" value="1"/>
</dbReference>
<comment type="catalytic activity">
    <reaction evidence="1">
        <text>ATP + protein L-histidine = ADP + protein N-phospho-L-histidine.</text>
        <dbReference type="EC" id="2.7.13.3"/>
    </reaction>
</comment>
<dbReference type="GO" id="GO:0005886">
    <property type="term" value="C:plasma membrane"/>
    <property type="evidence" value="ECO:0007669"/>
    <property type="project" value="UniProtKB-SubCell"/>
</dbReference>
<dbReference type="InterPro" id="IPR036890">
    <property type="entry name" value="HATPase_C_sf"/>
</dbReference>
<protein>
    <recommendedName>
        <fullName evidence="3">histidine kinase</fullName>
        <ecNumber evidence="3">2.7.13.3</ecNumber>
    </recommendedName>
</protein>
<dbReference type="InterPro" id="IPR003660">
    <property type="entry name" value="HAMP_dom"/>
</dbReference>
<evidence type="ECO:0000256" key="8">
    <source>
        <dbReference type="ARBA" id="ARBA00022989"/>
    </source>
</evidence>
<keyword evidence="9" id="KW-0902">Two-component regulatory system</keyword>
<comment type="subcellular location">
    <subcellularLocation>
        <location evidence="2">Cell membrane</location>
    </subcellularLocation>
</comment>
<keyword evidence="10" id="KW-0472">Membrane</keyword>
<evidence type="ECO:0000256" key="10">
    <source>
        <dbReference type="SAM" id="Phobius"/>
    </source>
</evidence>
<evidence type="ECO:0000313" key="14">
    <source>
        <dbReference type="Proteomes" id="UP000199515"/>
    </source>
</evidence>
<keyword evidence="7 13" id="KW-0418">Kinase</keyword>
<dbReference type="EC" id="2.7.13.3" evidence="3"/>
<dbReference type="PANTHER" id="PTHR43711">
    <property type="entry name" value="TWO-COMPONENT HISTIDINE KINASE"/>
    <property type="match status" value="1"/>
</dbReference>
<dbReference type="CDD" id="cd16922">
    <property type="entry name" value="HATPase_EvgS-ArcB-TorS-like"/>
    <property type="match status" value="1"/>
</dbReference>
<evidence type="ECO:0000313" key="13">
    <source>
        <dbReference type="EMBL" id="SDX64038.1"/>
    </source>
</evidence>
<dbReference type="CDD" id="cd00082">
    <property type="entry name" value="HisKA"/>
    <property type="match status" value="1"/>
</dbReference>
<evidence type="ECO:0000256" key="3">
    <source>
        <dbReference type="ARBA" id="ARBA00012438"/>
    </source>
</evidence>
<dbReference type="GO" id="GO:0000155">
    <property type="term" value="F:phosphorelay sensor kinase activity"/>
    <property type="evidence" value="ECO:0007669"/>
    <property type="project" value="InterPro"/>
</dbReference>
<dbReference type="InterPro" id="IPR036097">
    <property type="entry name" value="HisK_dim/P_sf"/>
</dbReference>
<name>A0A1H3DD16_9PSEU</name>
<dbReference type="Gene3D" id="1.10.287.130">
    <property type="match status" value="1"/>
</dbReference>
<reference evidence="13 14" key="1">
    <citation type="submission" date="2016-10" db="EMBL/GenBank/DDBJ databases">
        <authorList>
            <person name="de Groot N.N."/>
        </authorList>
    </citation>
    <scope>NUCLEOTIDE SEQUENCE [LARGE SCALE GENOMIC DNA]</scope>
    <source>
        <strain evidence="13 14">CPCC 202699</strain>
    </source>
</reference>
<dbReference type="InterPro" id="IPR003661">
    <property type="entry name" value="HisK_dim/P_dom"/>
</dbReference>
<dbReference type="Gene3D" id="3.30.565.10">
    <property type="entry name" value="Histidine kinase-like ATPase, C-terminal domain"/>
    <property type="match status" value="1"/>
</dbReference>
<evidence type="ECO:0000256" key="6">
    <source>
        <dbReference type="ARBA" id="ARBA00022692"/>
    </source>
</evidence>
<sequence length="577" mass="61109">MAKVPWRKRLLTRLLAVSVLIAIGSIAATAWLAVQTTTKAIEQEKGQALSDDATVYTELLGRAAGAPSWGGVGPLLQDLASRTGRRIILTGEDRAPIADSGGAPILLPAQASAVVDPLRADPILVPEAGTSGIDPRAVGPFRLTAEERARLDSVIAKQLECLRGFKITATARTAPNGKPSIDFTGFPLVAASKCGLFIADELTPTEAQALGQLNDLVNTCMQRQGLQPVKLDLTFTALGVVSDPQAARACVEASRREQLRTFVSPPALLFVTSESGQPANPFNLSKANTTRIIAVTVGVLGLTVLITVLLATRVSRPLRTLTEAVRRGKPAPVTTRDEIGYLATAFNDLSERRKIMVSDIAHELRNPLTAIQGRLEAAEDGIIPLDRALTTSLLEETLLLHHIVEDLQDLAAADAGSLRLHPEPVHLSDLLDQVVESYRDRAAAAEVALGLETEGDPEIVADPVRLRQIMGNLVSNAIRHTPGGTVSVRARVAGAECVIEVADTGAGISQADLPQVFDRFWRAEKSRSRQTGGSGLGLAIVRQLAEAHGGSVSVTSVLGEGSTFTVRLPADRGPHPG</sequence>
<feature type="transmembrane region" description="Helical" evidence="10">
    <location>
        <begin position="292"/>
        <end position="311"/>
    </location>
</feature>
<accession>A0A1H3DD16</accession>
<keyword evidence="6 10" id="KW-0812">Transmembrane</keyword>
<proteinExistence type="predicted"/>
<gene>
    <name evidence="13" type="ORF">SAMN05421504_103335</name>
</gene>
<feature type="domain" description="HAMP" evidence="12">
    <location>
        <begin position="312"/>
        <end position="358"/>
    </location>
</feature>
<dbReference type="SUPFAM" id="SSF55874">
    <property type="entry name" value="ATPase domain of HSP90 chaperone/DNA topoisomerase II/histidine kinase"/>
    <property type="match status" value="1"/>
</dbReference>
<keyword evidence="8 10" id="KW-1133">Transmembrane helix</keyword>
<evidence type="ECO:0000256" key="9">
    <source>
        <dbReference type="ARBA" id="ARBA00023012"/>
    </source>
</evidence>
<dbReference type="PROSITE" id="PS50109">
    <property type="entry name" value="HIS_KIN"/>
    <property type="match status" value="1"/>
</dbReference>
<dbReference type="PROSITE" id="PS50885">
    <property type="entry name" value="HAMP"/>
    <property type="match status" value="1"/>
</dbReference>
<dbReference type="CDD" id="cd06225">
    <property type="entry name" value="HAMP"/>
    <property type="match status" value="1"/>
</dbReference>
<dbReference type="Pfam" id="PF02518">
    <property type="entry name" value="HATPase_c"/>
    <property type="match status" value="1"/>
</dbReference>
<evidence type="ECO:0000256" key="7">
    <source>
        <dbReference type="ARBA" id="ARBA00022777"/>
    </source>
</evidence>
<dbReference type="AlphaFoldDB" id="A0A1H3DD16"/>
<dbReference type="InterPro" id="IPR050736">
    <property type="entry name" value="Sensor_HK_Regulatory"/>
</dbReference>
<dbReference type="InterPro" id="IPR005467">
    <property type="entry name" value="His_kinase_dom"/>
</dbReference>
<dbReference type="FunFam" id="3.30.565.10:FF:000006">
    <property type="entry name" value="Sensor histidine kinase WalK"/>
    <property type="match status" value="1"/>
</dbReference>
<dbReference type="SMART" id="SM00388">
    <property type="entry name" value="HisKA"/>
    <property type="match status" value="1"/>
</dbReference>
<dbReference type="SUPFAM" id="SSF47384">
    <property type="entry name" value="Homodimeric domain of signal transducing histidine kinase"/>
    <property type="match status" value="1"/>
</dbReference>
<evidence type="ECO:0000256" key="4">
    <source>
        <dbReference type="ARBA" id="ARBA00022553"/>
    </source>
</evidence>
<evidence type="ECO:0000256" key="5">
    <source>
        <dbReference type="ARBA" id="ARBA00022679"/>
    </source>
</evidence>
<dbReference type="RefSeq" id="WP_218134811.1">
    <property type="nucleotide sequence ID" value="NZ_FNON01000003.1"/>
</dbReference>
<dbReference type="EMBL" id="FNON01000003">
    <property type="protein sequence ID" value="SDX64038.1"/>
    <property type="molecule type" value="Genomic_DNA"/>
</dbReference>
<dbReference type="PANTHER" id="PTHR43711:SF1">
    <property type="entry name" value="HISTIDINE KINASE 1"/>
    <property type="match status" value="1"/>
</dbReference>